<keyword evidence="3" id="KW-1185">Reference proteome</keyword>
<dbReference type="RefSeq" id="WP_106255315.1">
    <property type="nucleotide sequence ID" value="NZ_CAWNSW010000015.1"/>
</dbReference>
<evidence type="ECO:0000313" key="2">
    <source>
        <dbReference type="EMBL" id="PSB32452.1"/>
    </source>
</evidence>
<protein>
    <submittedName>
        <fullName evidence="2">Uncharacterized protein</fullName>
    </submittedName>
</protein>
<dbReference type="EMBL" id="PVWK01000027">
    <property type="protein sequence ID" value="PSB32452.1"/>
    <property type="molecule type" value="Genomic_DNA"/>
</dbReference>
<proteinExistence type="predicted"/>
<dbReference type="AlphaFoldDB" id="A0A2T1EI61"/>
<evidence type="ECO:0000313" key="3">
    <source>
        <dbReference type="Proteomes" id="UP000239576"/>
    </source>
</evidence>
<gene>
    <name evidence="2" type="ORF">C7B82_05515</name>
</gene>
<organism evidence="2 3">
    <name type="scientific">Stenomitos frigidus ULC18</name>
    <dbReference type="NCBI Taxonomy" id="2107698"/>
    <lineage>
        <taxon>Bacteria</taxon>
        <taxon>Bacillati</taxon>
        <taxon>Cyanobacteriota</taxon>
        <taxon>Cyanophyceae</taxon>
        <taxon>Leptolyngbyales</taxon>
        <taxon>Leptolyngbyaceae</taxon>
        <taxon>Stenomitos</taxon>
    </lineage>
</organism>
<dbReference type="Proteomes" id="UP000239576">
    <property type="component" value="Unassembled WGS sequence"/>
</dbReference>
<sequence length="85" mass="9250">MGDQPQRSGSFPTEVSNNIVPFNASRSEDAQQRIQAVVQQLETLSTFPTTITARVEAIIAQGISSKTLYRHLDFGTTSLIISGLI</sequence>
<reference evidence="2 3" key="2">
    <citation type="submission" date="2018-03" db="EMBL/GenBank/DDBJ databases">
        <title>The ancient ancestry and fast evolution of plastids.</title>
        <authorList>
            <person name="Moore K.R."/>
            <person name="Magnabosco C."/>
            <person name="Momper L."/>
            <person name="Gold D.A."/>
            <person name="Bosak T."/>
            <person name="Fournier G.P."/>
        </authorList>
    </citation>
    <scope>NUCLEOTIDE SEQUENCE [LARGE SCALE GENOMIC DNA]</scope>
    <source>
        <strain evidence="2 3">ULC18</strain>
    </source>
</reference>
<feature type="region of interest" description="Disordered" evidence="1">
    <location>
        <begin position="1"/>
        <end position="22"/>
    </location>
</feature>
<feature type="compositionally biased region" description="Polar residues" evidence="1">
    <location>
        <begin position="1"/>
        <end position="20"/>
    </location>
</feature>
<accession>A0A2T1EI61</accession>
<reference evidence="3" key="1">
    <citation type="submission" date="2018-02" db="EMBL/GenBank/DDBJ databases">
        <authorList>
            <person name="Moore K."/>
            <person name="Momper L."/>
        </authorList>
    </citation>
    <scope>NUCLEOTIDE SEQUENCE [LARGE SCALE GENOMIC DNA]</scope>
    <source>
        <strain evidence="3">ULC18</strain>
    </source>
</reference>
<comment type="caution">
    <text evidence="2">The sequence shown here is derived from an EMBL/GenBank/DDBJ whole genome shotgun (WGS) entry which is preliminary data.</text>
</comment>
<name>A0A2T1EI61_9CYAN</name>
<evidence type="ECO:0000256" key="1">
    <source>
        <dbReference type="SAM" id="MobiDB-lite"/>
    </source>
</evidence>